<protein>
    <submittedName>
        <fullName evidence="1">Uncharacterized protein</fullName>
    </submittedName>
</protein>
<organism evidence="1 2">
    <name type="scientific">Leersia perrieri</name>
    <dbReference type="NCBI Taxonomy" id="77586"/>
    <lineage>
        <taxon>Eukaryota</taxon>
        <taxon>Viridiplantae</taxon>
        <taxon>Streptophyta</taxon>
        <taxon>Embryophyta</taxon>
        <taxon>Tracheophyta</taxon>
        <taxon>Spermatophyta</taxon>
        <taxon>Magnoliopsida</taxon>
        <taxon>Liliopsida</taxon>
        <taxon>Poales</taxon>
        <taxon>Poaceae</taxon>
        <taxon>BOP clade</taxon>
        <taxon>Oryzoideae</taxon>
        <taxon>Oryzeae</taxon>
        <taxon>Oryzinae</taxon>
        <taxon>Leersia</taxon>
    </lineage>
</organism>
<dbReference type="EnsemblPlants" id="LPERR04G07740.1">
    <property type="protein sequence ID" value="LPERR04G07740.1"/>
    <property type="gene ID" value="LPERR04G07740"/>
</dbReference>
<reference evidence="1 2" key="1">
    <citation type="submission" date="2012-08" db="EMBL/GenBank/DDBJ databases">
        <title>Oryza genome evolution.</title>
        <authorList>
            <person name="Wing R.A."/>
        </authorList>
    </citation>
    <scope>NUCLEOTIDE SEQUENCE</scope>
</reference>
<dbReference type="HOGENOM" id="CLU_2458060_0_0_1"/>
<dbReference type="Proteomes" id="UP000032180">
    <property type="component" value="Chromosome 4"/>
</dbReference>
<name>A0A0D9W4D6_9ORYZ</name>
<dbReference type="AlphaFoldDB" id="A0A0D9W4D6"/>
<proteinExistence type="predicted"/>
<sequence>MSIVQCSSGSGNGHEATGNIKLFIMPGHTRKPIDCNKCVKKDSFLDDPNQHMTNVPTNWNTCLKRSSDNTFQLMHGLKLLISGGAAARK</sequence>
<keyword evidence="2" id="KW-1185">Reference proteome</keyword>
<reference evidence="2" key="2">
    <citation type="submission" date="2013-12" db="EMBL/GenBank/DDBJ databases">
        <authorList>
            <person name="Yu Y."/>
            <person name="Lee S."/>
            <person name="de Baynast K."/>
            <person name="Wissotski M."/>
            <person name="Liu L."/>
            <person name="Talag J."/>
            <person name="Goicoechea J."/>
            <person name="Angelova A."/>
            <person name="Jetty R."/>
            <person name="Kudrna D."/>
            <person name="Golser W."/>
            <person name="Rivera L."/>
            <person name="Zhang J."/>
            <person name="Wing R."/>
        </authorList>
    </citation>
    <scope>NUCLEOTIDE SEQUENCE</scope>
</reference>
<evidence type="ECO:0000313" key="1">
    <source>
        <dbReference type="EnsemblPlants" id="LPERR04G07740.1"/>
    </source>
</evidence>
<dbReference type="Gramene" id="LPERR04G07740.1">
    <property type="protein sequence ID" value="LPERR04G07740.1"/>
    <property type="gene ID" value="LPERR04G07740"/>
</dbReference>
<reference evidence="1" key="3">
    <citation type="submission" date="2015-04" db="UniProtKB">
        <authorList>
            <consortium name="EnsemblPlants"/>
        </authorList>
    </citation>
    <scope>IDENTIFICATION</scope>
</reference>
<evidence type="ECO:0000313" key="2">
    <source>
        <dbReference type="Proteomes" id="UP000032180"/>
    </source>
</evidence>
<accession>A0A0D9W4D6</accession>